<keyword evidence="4" id="KW-1015">Disulfide bond</keyword>
<evidence type="ECO:0000313" key="7">
    <source>
        <dbReference type="Proteomes" id="UP000887565"/>
    </source>
</evidence>
<keyword evidence="3" id="KW-0862">Zinc</keyword>
<evidence type="ECO:0000256" key="1">
    <source>
        <dbReference type="ARBA" id="ARBA00022723"/>
    </source>
</evidence>
<keyword evidence="5" id="KW-0325">Glycoprotein</keyword>
<keyword evidence="2" id="KW-0378">Hydrolase</keyword>
<accession>A0A915JPS5</accession>
<keyword evidence="7" id="KW-1185">Reference proteome</keyword>
<dbReference type="WBParaSite" id="nRc.2.0.1.t28259-RA">
    <property type="protein sequence ID" value="nRc.2.0.1.t28259-RA"/>
    <property type="gene ID" value="nRc.2.0.1.g28259"/>
</dbReference>
<dbReference type="Pfam" id="PF17771">
    <property type="entry name" value="ADAMTS_CR_2"/>
    <property type="match status" value="1"/>
</dbReference>
<dbReference type="Gene3D" id="3.40.1620.60">
    <property type="match status" value="1"/>
</dbReference>
<evidence type="ECO:0000256" key="4">
    <source>
        <dbReference type="ARBA" id="ARBA00023157"/>
    </source>
</evidence>
<name>A0A915JPS5_ROMCU</name>
<dbReference type="AlphaFoldDB" id="A0A915JPS5"/>
<evidence type="ECO:0000256" key="5">
    <source>
        <dbReference type="ARBA" id="ARBA00023180"/>
    </source>
</evidence>
<feature type="domain" description="ADAMTS cysteine-rich" evidence="6">
    <location>
        <begin position="30"/>
        <end position="84"/>
    </location>
</feature>
<evidence type="ECO:0000256" key="2">
    <source>
        <dbReference type="ARBA" id="ARBA00022801"/>
    </source>
</evidence>
<organism evidence="7 8">
    <name type="scientific">Romanomermis culicivorax</name>
    <name type="common">Nematode worm</name>
    <dbReference type="NCBI Taxonomy" id="13658"/>
    <lineage>
        <taxon>Eukaryota</taxon>
        <taxon>Metazoa</taxon>
        <taxon>Ecdysozoa</taxon>
        <taxon>Nematoda</taxon>
        <taxon>Enoplea</taxon>
        <taxon>Dorylaimia</taxon>
        <taxon>Mermithida</taxon>
        <taxon>Mermithoidea</taxon>
        <taxon>Mermithidae</taxon>
        <taxon>Romanomermis</taxon>
    </lineage>
</organism>
<keyword evidence="1" id="KW-0479">Metal-binding</keyword>
<protein>
    <submittedName>
        <fullName evidence="8">ADAMTS cysteine-rich domain-containing protein</fullName>
    </submittedName>
</protein>
<proteinExistence type="predicted"/>
<evidence type="ECO:0000256" key="3">
    <source>
        <dbReference type="ARBA" id="ARBA00022833"/>
    </source>
</evidence>
<reference evidence="8" key="1">
    <citation type="submission" date="2022-11" db="UniProtKB">
        <authorList>
            <consortium name="WormBaseParasite"/>
        </authorList>
    </citation>
    <scope>IDENTIFICATION</scope>
</reference>
<evidence type="ECO:0000313" key="8">
    <source>
        <dbReference type="WBParaSite" id="nRc.2.0.1.t28259-RA"/>
    </source>
</evidence>
<dbReference type="Proteomes" id="UP000887565">
    <property type="component" value="Unplaced"/>
</dbReference>
<evidence type="ECO:0000259" key="6">
    <source>
        <dbReference type="Pfam" id="PF17771"/>
    </source>
</evidence>
<dbReference type="GO" id="GO:0046872">
    <property type="term" value="F:metal ion binding"/>
    <property type="evidence" value="ECO:0007669"/>
    <property type="project" value="UniProtKB-KW"/>
</dbReference>
<sequence length="89" mass="10138">ALKDETECLRHSPLQKTGYFGLVEQQSLYPGQKVDADKQCQHAFGKNYRFCDKDGSFAKEMCKQLWCKNANSNSKDKHCSTKSYLPALT</sequence>
<dbReference type="InterPro" id="IPR041645">
    <property type="entry name" value="ADAMTS_CR_2"/>
</dbReference>
<dbReference type="GO" id="GO:0016787">
    <property type="term" value="F:hydrolase activity"/>
    <property type="evidence" value="ECO:0007669"/>
    <property type="project" value="UniProtKB-KW"/>
</dbReference>